<organism evidence="2 3">
    <name type="scientific">Saccoglossus kowalevskii</name>
    <name type="common">Acorn worm</name>
    <dbReference type="NCBI Taxonomy" id="10224"/>
    <lineage>
        <taxon>Eukaryota</taxon>
        <taxon>Metazoa</taxon>
        <taxon>Hemichordata</taxon>
        <taxon>Enteropneusta</taxon>
        <taxon>Harrimaniidae</taxon>
        <taxon>Saccoglossus</taxon>
    </lineage>
</organism>
<dbReference type="PANTHER" id="PTHR14389:SF3">
    <property type="entry name" value="PROTEIN FAM111A-LIKE"/>
    <property type="match status" value="1"/>
</dbReference>
<evidence type="ECO:0000313" key="3">
    <source>
        <dbReference type="RefSeq" id="XP_006825607.1"/>
    </source>
</evidence>
<feature type="compositionally biased region" description="Low complexity" evidence="1">
    <location>
        <begin position="55"/>
        <end position="66"/>
    </location>
</feature>
<accession>A0ABM0N016</accession>
<protein>
    <submittedName>
        <fullName evidence="3">Uncharacterized protein LOC102807603</fullName>
    </submittedName>
</protein>
<dbReference type="GeneID" id="102807603"/>
<sequence length="520" mass="59457">MPKQKRKQTGELRSSSLTKWLKPSCRAENATCVERISEAKNNSNTTVRSGIDAKTTNPGGPTSSTSYQCKHSPRKTQCFNMVRTQKRNDDRVLTRQMSIDRNHNKISHRRASEKDAEGRIDMAHMNTSSQRRVSRQTSLVSDRHEEAPATGNAFKVDLDLKRTKENTLTFHLKIGKGKELKRYILEFDEHDTILDVIKRFLDKYKSIINNLFPELNISEQRNIERYIPNFGMPAKLVAGETLVVIEKKVQPKVTEYRRQLEQGDSYIGVIVIQDDTLSDALTRDGRFTEKIRNCELRETSAGENNVSLDQQASSFIDKIFSVIWLEAKQGGSSRIPSVSQGGPQQIDRSVDANFILSKLGDIEDTAKEVRKVLQQTKPKATANNVRNRLSNLFSSTFTGIPLNVLNHLQKSVGIIKWPHSMNSTVFRLGSKHIITNYHVVRFIYDAMRANPFRPDDVTISFNFVSTQHSLTKYTLRHDRTEYHMPFFSETEDLDYAILELDIDKDMEIDVQDANSSIVNW</sequence>
<evidence type="ECO:0000313" key="2">
    <source>
        <dbReference type="Proteomes" id="UP000694865"/>
    </source>
</evidence>
<proteinExistence type="predicted"/>
<feature type="region of interest" description="Disordered" evidence="1">
    <location>
        <begin position="43"/>
        <end position="72"/>
    </location>
</feature>
<reference evidence="3" key="1">
    <citation type="submission" date="2025-08" db="UniProtKB">
        <authorList>
            <consortium name="RefSeq"/>
        </authorList>
    </citation>
    <scope>IDENTIFICATION</scope>
    <source>
        <tissue evidence="3">Testes</tissue>
    </source>
</reference>
<dbReference type="RefSeq" id="XP_006825607.1">
    <property type="nucleotide sequence ID" value="XM_006825544.1"/>
</dbReference>
<evidence type="ECO:0000256" key="1">
    <source>
        <dbReference type="SAM" id="MobiDB-lite"/>
    </source>
</evidence>
<dbReference type="Proteomes" id="UP000694865">
    <property type="component" value="Unplaced"/>
</dbReference>
<dbReference type="PANTHER" id="PTHR14389">
    <property type="entry name" value="SI:CH1073-475A24.1"/>
    <property type="match status" value="1"/>
</dbReference>
<dbReference type="SUPFAM" id="SSF50494">
    <property type="entry name" value="Trypsin-like serine proteases"/>
    <property type="match status" value="1"/>
</dbReference>
<name>A0ABM0N016_SACKO</name>
<keyword evidence="2" id="KW-1185">Reference proteome</keyword>
<dbReference type="InterPro" id="IPR009003">
    <property type="entry name" value="Peptidase_S1_PA"/>
</dbReference>
<gene>
    <name evidence="3" type="primary">LOC102807603</name>
</gene>